<dbReference type="Pfam" id="PF00702">
    <property type="entry name" value="Hydrolase"/>
    <property type="match status" value="1"/>
</dbReference>
<dbReference type="Pfam" id="PF00144">
    <property type="entry name" value="Beta-lactamase"/>
    <property type="match status" value="1"/>
</dbReference>
<keyword evidence="2" id="KW-0378">Hydrolase</keyword>
<dbReference type="AlphaFoldDB" id="A0A4S2D0A3"/>
<dbReference type="PANTHER" id="PTHR43481">
    <property type="entry name" value="FRUCTOSE-1-PHOSPHATE PHOSPHATASE"/>
    <property type="match status" value="1"/>
</dbReference>
<dbReference type="EMBL" id="SRYO01000010">
    <property type="protein sequence ID" value="TGY34332.1"/>
    <property type="molecule type" value="Genomic_DNA"/>
</dbReference>
<dbReference type="SUPFAM" id="SSF56601">
    <property type="entry name" value="beta-lactamase/transpeptidase-like"/>
    <property type="match status" value="1"/>
</dbReference>
<feature type="domain" description="Beta-lactamase-related" evidence="1">
    <location>
        <begin position="47"/>
        <end position="300"/>
    </location>
</feature>
<name>A0A4S2D0A3_9MICO</name>
<dbReference type="SFLD" id="SFLDG01129">
    <property type="entry name" value="C1.5:_HAD__Beta-PGM__Phosphata"/>
    <property type="match status" value="1"/>
</dbReference>
<sequence>MTSSPQSRRPLSSRPLARRAPEGLGIPEAAVLALAERLAAEGLDPHALLVARHGEVAFETAWAPYHLERPALVYSASKTYTALAIGFLADEGRLGLDDSAGLHVGEANPHGITVRHLLTMNTGHSAAQIERIGADPLVLLREAPAFAPGTHFAYSSPATHLLSAIVTGVTGQPLTAYLRPRLLDPLGIGERWMQPYGGIEHGASGFHLTVDDLARTAIMLSAGGAFDGVQVAPAWYVEEMSRPWSETAAFDGPAAATGEVNDWALGYGYQVWRGRHGFRLDGAAGQFGLVLPEHDLVIAYQGATLDTQATLRAFWAFVAAVEVADAAGGADVAGGTDAAGRADAGVADAAVSARRVERDTWAERDRLLAADPFDGAALHDRADGDGWTLVLPGVGSVPVDTFWQEVSATGPALEDAPAATHLRLATRGERRDDGAALVHLVDTTSPHRVIVSRDGDGTVHAGWHVPPLGGGWEVLRVPASVVRIETRAAALLLDMDGTLVDSHAVVERLWTQWSLAHGVDPARTLAVIHGRQGQDSMALLLPDRPHEINLAENAELLAAETAQIDGVVAIPGAADLLAALDREGVPYALVTSATAELAAARMRAAGLPMPPVVIAAGDVSRSKPDPEGFLAGAAALGVDAARCIVVEDSDNGIAAGLAAGMRVIGVGPHAAAAAPTWTVADARGIHVTRPDGVDPVITLD</sequence>
<dbReference type="InterPro" id="IPR006439">
    <property type="entry name" value="HAD-SF_hydro_IA"/>
</dbReference>
<dbReference type="InterPro" id="IPR023214">
    <property type="entry name" value="HAD_sf"/>
</dbReference>
<dbReference type="InterPro" id="IPR012338">
    <property type="entry name" value="Beta-lactam/transpept-like"/>
</dbReference>
<dbReference type="SFLD" id="SFLDS00003">
    <property type="entry name" value="Haloacid_Dehalogenase"/>
    <property type="match status" value="1"/>
</dbReference>
<protein>
    <submittedName>
        <fullName evidence="2">HAD family hydrolase</fullName>
    </submittedName>
</protein>
<dbReference type="Gene3D" id="1.10.150.240">
    <property type="entry name" value="Putative phosphatase, domain 2"/>
    <property type="match status" value="1"/>
</dbReference>
<proteinExistence type="predicted"/>
<organism evidence="2 3">
    <name type="scientific">Microbacterium laevaniformans</name>
    <dbReference type="NCBI Taxonomy" id="36807"/>
    <lineage>
        <taxon>Bacteria</taxon>
        <taxon>Bacillati</taxon>
        <taxon>Actinomycetota</taxon>
        <taxon>Actinomycetes</taxon>
        <taxon>Micrococcales</taxon>
        <taxon>Microbacteriaceae</taxon>
        <taxon>Microbacterium</taxon>
    </lineage>
</organism>
<dbReference type="OrthoDB" id="9773047at2"/>
<dbReference type="NCBIfam" id="TIGR01509">
    <property type="entry name" value="HAD-SF-IA-v3"/>
    <property type="match status" value="1"/>
</dbReference>
<dbReference type="Gene3D" id="3.40.710.10">
    <property type="entry name" value="DD-peptidase/beta-lactamase superfamily"/>
    <property type="match status" value="1"/>
</dbReference>
<dbReference type="GO" id="GO:0050308">
    <property type="term" value="F:sugar-phosphatase activity"/>
    <property type="evidence" value="ECO:0007669"/>
    <property type="project" value="TreeGrafter"/>
</dbReference>
<accession>A0A4S2D0A3</accession>
<reference evidence="2 3" key="1">
    <citation type="submission" date="2019-04" db="EMBL/GenBank/DDBJ databases">
        <title>Microbes associate with the intestines of laboratory mice.</title>
        <authorList>
            <person name="Navarre W."/>
            <person name="Wong E."/>
            <person name="Huang K."/>
            <person name="Tropini C."/>
            <person name="Ng K."/>
            <person name="Yu B."/>
        </authorList>
    </citation>
    <scope>NUCLEOTIDE SEQUENCE [LARGE SCALE GENOMIC DNA]</scope>
    <source>
        <strain evidence="2 3">NM46_B2-13</strain>
    </source>
</reference>
<dbReference type="RefSeq" id="WP_135949941.1">
    <property type="nucleotide sequence ID" value="NZ_SRYO01000010.1"/>
</dbReference>
<dbReference type="PANTHER" id="PTHR43481:SF4">
    <property type="entry name" value="GLYCEROL-1-PHOSPHATE PHOSPHOHYDROLASE 1-RELATED"/>
    <property type="match status" value="1"/>
</dbReference>
<dbReference type="SUPFAM" id="SSF56784">
    <property type="entry name" value="HAD-like"/>
    <property type="match status" value="1"/>
</dbReference>
<evidence type="ECO:0000259" key="1">
    <source>
        <dbReference type="Pfam" id="PF00144"/>
    </source>
</evidence>
<evidence type="ECO:0000313" key="3">
    <source>
        <dbReference type="Proteomes" id="UP000309893"/>
    </source>
</evidence>
<comment type="caution">
    <text evidence="2">The sequence shown here is derived from an EMBL/GenBank/DDBJ whole genome shotgun (WGS) entry which is preliminary data.</text>
</comment>
<dbReference type="InterPro" id="IPR023198">
    <property type="entry name" value="PGP-like_dom2"/>
</dbReference>
<dbReference type="InterPro" id="IPR001466">
    <property type="entry name" value="Beta-lactam-related"/>
</dbReference>
<gene>
    <name evidence="2" type="ORF">E5344_13390</name>
</gene>
<dbReference type="InterPro" id="IPR051806">
    <property type="entry name" value="HAD-like_SPP"/>
</dbReference>
<evidence type="ECO:0000313" key="2">
    <source>
        <dbReference type="EMBL" id="TGY34332.1"/>
    </source>
</evidence>
<dbReference type="Proteomes" id="UP000309893">
    <property type="component" value="Unassembled WGS sequence"/>
</dbReference>
<dbReference type="InterPro" id="IPR036412">
    <property type="entry name" value="HAD-like_sf"/>
</dbReference>
<dbReference type="Gene3D" id="3.40.50.1000">
    <property type="entry name" value="HAD superfamily/HAD-like"/>
    <property type="match status" value="1"/>
</dbReference>